<accession>A0A1Q9AGT2</accession>
<dbReference type="CDD" id="cd08422">
    <property type="entry name" value="PBP2_CrgA_like"/>
    <property type="match status" value="1"/>
</dbReference>
<dbReference type="PANTHER" id="PTHR30537">
    <property type="entry name" value="HTH-TYPE TRANSCRIPTIONAL REGULATOR"/>
    <property type="match status" value="1"/>
</dbReference>
<evidence type="ECO:0000256" key="1">
    <source>
        <dbReference type="ARBA" id="ARBA00009437"/>
    </source>
</evidence>
<evidence type="ECO:0000313" key="10">
    <source>
        <dbReference type="Proteomes" id="UP000186143"/>
    </source>
</evidence>
<evidence type="ECO:0000313" key="9">
    <source>
        <dbReference type="EMBL" id="OLP54416.1"/>
    </source>
</evidence>
<dbReference type="SUPFAM" id="SSF53850">
    <property type="entry name" value="Periplasmic binding protein-like II"/>
    <property type="match status" value="1"/>
</dbReference>
<feature type="domain" description="HTH lysR-type" evidence="8">
    <location>
        <begin position="1"/>
        <end position="59"/>
    </location>
</feature>
<dbReference type="AlphaFoldDB" id="A0A1Q9AGT2"/>
<dbReference type="OrthoDB" id="9812435at2"/>
<dbReference type="InterPro" id="IPR000847">
    <property type="entry name" value="LysR_HTH_N"/>
</dbReference>
<reference evidence="9 10" key="1">
    <citation type="submission" date="2016-09" db="EMBL/GenBank/DDBJ databases">
        <title>Rhizobium sp. nov., a novel species isolated from the rice rhizosphere.</title>
        <authorList>
            <person name="Zhao J."/>
            <person name="Zhang X."/>
        </authorList>
    </citation>
    <scope>NUCLEOTIDE SEQUENCE [LARGE SCALE GENOMIC DNA]</scope>
    <source>
        <strain evidence="9 10">MH17</strain>
    </source>
</reference>
<dbReference type="Proteomes" id="UP000186143">
    <property type="component" value="Unassembled WGS sequence"/>
</dbReference>
<dbReference type="InterPro" id="IPR036388">
    <property type="entry name" value="WH-like_DNA-bd_sf"/>
</dbReference>
<dbReference type="GO" id="GO:0003700">
    <property type="term" value="F:DNA-binding transcription factor activity"/>
    <property type="evidence" value="ECO:0007669"/>
    <property type="project" value="InterPro"/>
</dbReference>
<comment type="caution">
    <text evidence="9">The sequence shown here is derived from an EMBL/GenBank/DDBJ whole genome shotgun (WGS) entry which is preliminary data.</text>
</comment>
<dbReference type="Pfam" id="PF03466">
    <property type="entry name" value="LysR_substrate"/>
    <property type="match status" value="1"/>
</dbReference>
<protein>
    <recommendedName>
        <fullName evidence="6">HTH-type transcriptional regulator TtuA</fullName>
    </recommendedName>
    <alternativeName>
        <fullName evidence="7">Tartrate utilization transcriptional regulator</fullName>
    </alternativeName>
</protein>
<organism evidence="9 10">
    <name type="scientific">Xaviernesmea rhizosphaerae</name>
    <dbReference type="NCBI Taxonomy" id="1672749"/>
    <lineage>
        <taxon>Bacteria</taxon>
        <taxon>Pseudomonadati</taxon>
        <taxon>Pseudomonadota</taxon>
        <taxon>Alphaproteobacteria</taxon>
        <taxon>Hyphomicrobiales</taxon>
        <taxon>Rhizobiaceae</taxon>
        <taxon>Rhizobium/Agrobacterium group</taxon>
        <taxon>Xaviernesmea</taxon>
    </lineage>
</organism>
<keyword evidence="4" id="KW-0804">Transcription</keyword>
<dbReference type="GO" id="GO:0006351">
    <property type="term" value="P:DNA-templated transcription"/>
    <property type="evidence" value="ECO:0007669"/>
    <property type="project" value="TreeGrafter"/>
</dbReference>
<dbReference type="Pfam" id="PF00126">
    <property type="entry name" value="HTH_1"/>
    <property type="match status" value="1"/>
</dbReference>
<evidence type="ECO:0000256" key="3">
    <source>
        <dbReference type="ARBA" id="ARBA00023125"/>
    </source>
</evidence>
<evidence type="ECO:0000259" key="8">
    <source>
        <dbReference type="PROSITE" id="PS50931"/>
    </source>
</evidence>
<dbReference type="RefSeq" id="WP_075635842.1">
    <property type="nucleotide sequence ID" value="NZ_MKIO01000034.1"/>
</dbReference>
<keyword evidence="2" id="KW-0805">Transcription regulation</keyword>
<dbReference type="EMBL" id="MKIO01000034">
    <property type="protein sequence ID" value="OLP54416.1"/>
    <property type="molecule type" value="Genomic_DNA"/>
</dbReference>
<dbReference type="PROSITE" id="PS50931">
    <property type="entry name" value="HTH_LYSR"/>
    <property type="match status" value="1"/>
</dbReference>
<dbReference type="InterPro" id="IPR036390">
    <property type="entry name" value="WH_DNA-bd_sf"/>
</dbReference>
<comment type="function">
    <text evidence="5">Transcriptional regulator of the ttuABCDE tartrate utilization operon.</text>
</comment>
<dbReference type="PANTHER" id="PTHR30537:SF5">
    <property type="entry name" value="HTH-TYPE TRANSCRIPTIONAL ACTIVATOR TTDR-RELATED"/>
    <property type="match status" value="1"/>
</dbReference>
<gene>
    <name evidence="9" type="ORF">BJF92_19315</name>
</gene>
<comment type="similarity">
    <text evidence="1">Belongs to the LysR transcriptional regulatory family.</text>
</comment>
<dbReference type="GO" id="GO:0043565">
    <property type="term" value="F:sequence-specific DNA binding"/>
    <property type="evidence" value="ECO:0007669"/>
    <property type="project" value="TreeGrafter"/>
</dbReference>
<dbReference type="STRING" id="1672749.BJF92_19315"/>
<dbReference type="Gene3D" id="1.10.10.10">
    <property type="entry name" value="Winged helix-like DNA-binding domain superfamily/Winged helix DNA-binding domain"/>
    <property type="match status" value="1"/>
</dbReference>
<sequence>MATIEQYRAFVATIEAGSLTAAAQRLDCSLQTVSRSLISLEAELGVELVRRTTRRIQTTAAGISFYERIKAALVEIDDARREVLRGTSEIFGLFRVGASVQFAPRYIVPTTTAFIEHYPDVEIDLVLSDKIADLLEHKLDVVVRIGEPQSSSLKSRLLAKLRRVVVASPRYLARHGYPLKLTDLGEHSCVVRTFGPEGDLWPMTADGRVVRVPVKGRFRCNDAAAANAAVLQGAGIGLAPLWQVRSDIDQGLLELLLPEHEPPPVPVHALWPENSVTPARTRAFVDMLKQRMAGERI</sequence>
<name>A0A1Q9AGT2_9HYPH</name>
<evidence type="ECO:0000256" key="6">
    <source>
        <dbReference type="ARBA" id="ARBA00067332"/>
    </source>
</evidence>
<dbReference type="Gene3D" id="3.40.190.290">
    <property type="match status" value="1"/>
</dbReference>
<evidence type="ECO:0000256" key="2">
    <source>
        <dbReference type="ARBA" id="ARBA00023015"/>
    </source>
</evidence>
<evidence type="ECO:0000256" key="7">
    <source>
        <dbReference type="ARBA" id="ARBA00083243"/>
    </source>
</evidence>
<dbReference type="FunFam" id="1.10.10.10:FF:000001">
    <property type="entry name" value="LysR family transcriptional regulator"/>
    <property type="match status" value="1"/>
</dbReference>
<evidence type="ECO:0000256" key="5">
    <source>
        <dbReference type="ARBA" id="ARBA00054626"/>
    </source>
</evidence>
<dbReference type="SUPFAM" id="SSF46785">
    <property type="entry name" value="Winged helix' DNA-binding domain"/>
    <property type="match status" value="1"/>
</dbReference>
<keyword evidence="3" id="KW-0238">DNA-binding</keyword>
<dbReference type="InterPro" id="IPR005119">
    <property type="entry name" value="LysR_subst-bd"/>
</dbReference>
<dbReference type="InterPro" id="IPR058163">
    <property type="entry name" value="LysR-type_TF_proteobact-type"/>
</dbReference>
<evidence type="ECO:0000256" key="4">
    <source>
        <dbReference type="ARBA" id="ARBA00023163"/>
    </source>
</evidence>
<proteinExistence type="inferred from homology"/>